<evidence type="ECO:0000313" key="3">
    <source>
        <dbReference type="EMBL" id="GAQ89267.1"/>
    </source>
</evidence>
<dbReference type="SUPFAM" id="SSF54695">
    <property type="entry name" value="POZ domain"/>
    <property type="match status" value="1"/>
</dbReference>
<proteinExistence type="predicted"/>
<dbReference type="InterPro" id="IPR000210">
    <property type="entry name" value="BTB/POZ_dom"/>
</dbReference>
<sequence>MPQNGKCQLQPPTGYPCDLEIAVRHSLSFYHQTEQPFLVCFFSDSKSPLLKASLLDEAEQTGDIQLVCKDGSKVPAHSAVLASIPYFRTRLKDDWSGPGWTLTNKLELSLPCPVTRDAVEAFLKYAYGGAWSLRQLSPTDALMMQELFSLADACGLLSLCSNISDMAVVTLDSVGSWLEFVSKEHGSDVQMLDKKIRDTVGDTFEKLNSDKAFWEALNAEQLSSLAQIAKSARCEEATLGQG</sequence>
<dbReference type="EMBL" id="DF237454">
    <property type="protein sequence ID" value="GAQ89267.1"/>
    <property type="molecule type" value="Genomic_DNA"/>
</dbReference>
<protein>
    <recommendedName>
        <fullName evidence="2">BTB domain-containing protein</fullName>
    </recommendedName>
</protein>
<feature type="domain" description="BTB" evidence="2">
    <location>
        <begin position="62"/>
        <end position="135"/>
    </location>
</feature>
<dbReference type="CDD" id="cd18186">
    <property type="entry name" value="BTB_POZ_ZBTB_KLHL-like"/>
    <property type="match status" value="1"/>
</dbReference>
<dbReference type="AlphaFoldDB" id="A0A1Y1IKS9"/>
<accession>A0A1Y1IKS9</accession>
<comment type="pathway">
    <text evidence="1">Protein modification; protein ubiquitination.</text>
</comment>
<dbReference type="InterPro" id="IPR011333">
    <property type="entry name" value="SKP1/BTB/POZ_sf"/>
</dbReference>
<reference evidence="3 4" key="1">
    <citation type="journal article" date="2014" name="Nat. Commun.">
        <title>Klebsormidium flaccidum genome reveals primary factors for plant terrestrial adaptation.</title>
        <authorList>
            <person name="Hori K."/>
            <person name="Maruyama F."/>
            <person name="Fujisawa T."/>
            <person name="Togashi T."/>
            <person name="Yamamoto N."/>
            <person name="Seo M."/>
            <person name="Sato S."/>
            <person name="Yamada T."/>
            <person name="Mori H."/>
            <person name="Tajima N."/>
            <person name="Moriyama T."/>
            <person name="Ikeuchi M."/>
            <person name="Watanabe M."/>
            <person name="Wada H."/>
            <person name="Kobayashi K."/>
            <person name="Saito M."/>
            <person name="Masuda T."/>
            <person name="Sasaki-Sekimoto Y."/>
            <person name="Mashiguchi K."/>
            <person name="Awai K."/>
            <person name="Shimojima M."/>
            <person name="Masuda S."/>
            <person name="Iwai M."/>
            <person name="Nobusawa T."/>
            <person name="Narise T."/>
            <person name="Kondo S."/>
            <person name="Saito H."/>
            <person name="Sato R."/>
            <person name="Murakawa M."/>
            <person name="Ihara Y."/>
            <person name="Oshima-Yamada Y."/>
            <person name="Ohtaka K."/>
            <person name="Satoh M."/>
            <person name="Sonobe K."/>
            <person name="Ishii M."/>
            <person name="Ohtani R."/>
            <person name="Kanamori-Sato M."/>
            <person name="Honoki R."/>
            <person name="Miyazaki D."/>
            <person name="Mochizuki H."/>
            <person name="Umetsu J."/>
            <person name="Higashi K."/>
            <person name="Shibata D."/>
            <person name="Kamiya Y."/>
            <person name="Sato N."/>
            <person name="Nakamura Y."/>
            <person name="Tabata S."/>
            <person name="Ida S."/>
            <person name="Kurokawa K."/>
            <person name="Ohta H."/>
        </authorList>
    </citation>
    <scope>NUCLEOTIDE SEQUENCE [LARGE SCALE GENOMIC DNA]</scope>
    <source>
        <strain evidence="3 4">NIES-2285</strain>
    </source>
</reference>
<name>A0A1Y1IKS9_KLENI</name>
<evidence type="ECO:0000256" key="1">
    <source>
        <dbReference type="ARBA" id="ARBA00004906"/>
    </source>
</evidence>
<dbReference type="PROSITE" id="PS50097">
    <property type="entry name" value="BTB"/>
    <property type="match status" value="1"/>
</dbReference>
<dbReference type="Proteomes" id="UP000054558">
    <property type="component" value="Unassembled WGS sequence"/>
</dbReference>
<gene>
    <name evidence="3" type="ORF">KFL_005050040</name>
</gene>
<evidence type="ECO:0000259" key="2">
    <source>
        <dbReference type="PROSITE" id="PS50097"/>
    </source>
</evidence>
<organism evidence="3 4">
    <name type="scientific">Klebsormidium nitens</name>
    <name type="common">Green alga</name>
    <name type="synonym">Ulothrix nitens</name>
    <dbReference type="NCBI Taxonomy" id="105231"/>
    <lineage>
        <taxon>Eukaryota</taxon>
        <taxon>Viridiplantae</taxon>
        <taxon>Streptophyta</taxon>
        <taxon>Klebsormidiophyceae</taxon>
        <taxon>Klebsormidiales</taxon>
        <taxon>Klebsormidiaceae</taxon>
        <taxon>Klebsormidium</taxon>
    </lineage>
</organism>
<keyword evidence="4" id="KW-1185">Reference proteome</keyword>
<dbReference type="SMART" id="SM00225">
    <property type="entry name" value="BTB"/>
    <property type="match status" value="1"/>
</dbReference>
<dbReference type="Gene3D" id="3.30.710.10">
    <property type="entry name" value="Potassium Channel Kv1.1, Chain A"/>
    <property type="match status" value="1"/>
</dbReference>
<dbReference type="Pfam" id="PF00651">
    <property type="entry name" value="BTB"/>
    <property type="match status" value="1"/>
</dbReference>
<evidence type="ECO:0000313" key="4">
    <source>
        <dbReference type="Proteomes" id="UP000054558"/>
    </source>
</evidence>